<dbReference type="Pfam" id="PF04972">
    <property type="entry name" value="BON"/>
    <property type="match status" value="1"/>
</dbReference>
<dbReference type="InterPro" id="IPR014004">
    <property type="entry name" value="Transpt-assoc_nodulatn_dom_bac"/>
</dbReference>
<feature type="domain" description="BON" evidence="2">
    <location>
        <begin position="25"/>
        <end position="93"/>
    </location>
</feature>
<evidence type="ECO:0000259" key="2">
    <source>
        <dbReference type="PROSITE" id="PS50914"/>
    </source>
</evidence>
<accession>A0ABT2ZDF7</accession>
<protein>
    <submittedName>
        <fullName evidence="3">BON domain-containing protein</fullName>
    </submittedName>
</protein>
<keyword evidence="4" id="KW-1185">Reference proteome</keyword>
<name>A0ABT2ZDF7_9RHOB</name>
<gene>
    <name evidence="3" type="ORF">OEW28_10775</name>
</gene>
<dbReference type="PANTHER" id="PTHR34606:SF15">
    <property type="entry name" value="BON DOMAIN-CONTAINING PROTEIN"/>
    <property type="match status" value="1"/>
</dbReference>
<dbReference type="RefSeq" id="WP_263734766.1">
    <property type="nucleotide sequence ID" value="NZ_JAOWKY010000002.1"/>
</dbReference>
<reference evidence="3 4" key="1">
    <citation type="submission" date="2022-10" db="EMBL/GenBank/DDBJ databases">
        <title>Defluviimonas sp. nov., isolated from ocean surface water.</title>
        <authorList>
            <person name="He W."/>
            <person name="Wang L."/>
            <person name="Zhang D.-F."/>
        </authorList>
    </citation>
    <scope>NUCLEOTIDE SEQUENCE [LARGE SCALE GENOMIC DNA]</scope>
    <source>
        <strain evidence="3 4">WL0002</strain>
    </source>
</reference>
<evidence type="ECO:0000256" key="1">
    <source>
        <dbReference type="SAM" id="MobiDB-lite"/>
    </source>
</evidence>
<dbReference type="Gene3D" id="3.30.1340.30">
    <property type="match status" value="1"/>
</dbReference>
<feature type="region of interest" description="Disordered" evidence="1">
    <location>
        <begin position="1"/>
        <end position="26"/>
    </location>
</feature>
<proteinExistence type="predicted"/>
<sequence length="101" mass="10528">MKKSFEATHNPIADAPVDPPPDQPGDSALLAAVHAAIAADGRLAEEPISIVIRDGCATLTGTVSYEYQRVLADACVSSVPGILVVLNQLDVQETGPMAYPD</sequence>
<dbReference type="SMART" id="SM00749">
    <property type="entry name" value="BON"/>
    <property type="match status" value="1"/>
</dbReference>
<evidence type="ECO:0000313" key="3">
    <source>
        <dbReference type="EMBL" id="MCV2869110.1"/>
    </source>
</evidence>
<dbReference type="PANTHER" id="PTHR34606">
    <property type="entry name" value="BON DOMAIN-CONTAINING PROTEIN"/>
    <property type="match status" value="1"/>
</dbReference>
<comment type="caution">
    <text evidence="3">The sequence shown here is derived from an EMBL/GenBank/DDBJ whole genome shotgun (WGS) entry which is preliminary data.</text>
</comment>
<organism evidence="3 4">
    <name type="scientific">Albidovulum marisflavi</name>
    <dbReference type="NCBI Taxonomy" id="2984159"/>
    <lineage>
        <taxon>Bacteria</taxon>
        <taxon>Pseudomonadati</taxon>
        <taxon>Pseudomonadota</taxon>
        <taxon>Alphaproteobacteria</taxon>
        <taxon>Rhodobacterales</taxon>
        <taxon>Paracoccaceae</taxon>
        <taxon>Albidovulum</taxon>
    </lineage>
</organism>
<dbReference type="Proteomes" id="UP001652542">
    <property type="component" value="Unassembled WGS sequence"/>
</dbReference>
<dbReference type="InterPro" id="IPR007055">
    <property type="entry name" value="BON_dom"/>
</dbReference>
<dbReference type="EMBL" id="JAOWKY010000002">
    <property type="protein sequence ID" value="MCV2869110.1"/>
    <property type="molecule type" value="Genomic_DNA"/>
</dbReference>
<evidence type="ECO:0000313" key="4">
    <source>
        <dbReference type="Proteomes" id="UP001652542"/>
    </source>
</evidence>
<dbReference type="InterPro" id="IPR051686">
    <property type="entry name" value="Lipoprotein_DolP"/>
</dbReference>
<dbReference type="PROSITE" id="PS50914">
    <property type="entry name" value="BON"/>
    <property type="match status" value="1"/>
</dbReference>